<evidence type="ECO:0000259" key="2">
    <source>
        <dbReference type="Pfam" id="PF03724"/>
    </source>
</evidence>
<feature type="signal peptide" evidence="1">
    <location>
        <begin position="1"/>
        <end position="24"/>
    </location>
</feature>
<dbReference type="InterPro" id="IPR038670">
    <property type="entry name" value="HslJ-like_sf"/>
</dbReference>
<dbReference type="PANTHER" id="PTHR35535:SF1">
    <property type="entry name" value="HEAT SHOCK PROTEIN HSLJ"/>
    <property type="match status" value="1"/>
</dbReference>
<reference evidence="3 4" key="1">
    <citation type="submission" date="2013-12" db="EMBL/GenBank/DDBJ databases">
        <authorList>
            <consortium name="DOE Joint Genome Institute"/>
            <person name="Eisen J."/>
            <person name="Huntemann M."/>
            <person name="Han J."/>
            <person name="Chen A."/>
            <person name="Kyrpides N."/>
            <person name="Mavromatis K."/>
            <person name="Markowitz V."/>
            <person name="Palaniappan K."/>
            <person name="Ivanova N."/>
            <person name="Schaumberg A."/>
            <person name="Pati A."/>
            <person name="Liolios K."/>
            <person name="Nordberg H.P."/>
            <person name="Cantor M.N."/>
            <person name="Hua S.X."/>
            <person name="Woyke T."/>
        </authorList>
    </citation>
    <scope>NUCLEOTIDE SEQUENCE [LARGE SCALE GENOMIC DNA]</scope>
    <source>
        <strain evidence="4">DSM 18177</strain>
    </source>
</reference>
<dbReference type="RefSeq" id="WP_025277855.1">
    <property type="nucleotide sequence ID" value="NZ_CP007034.1"/>
</dbReference>
<dbReference type="Pfam" id="PF03724">
    <property type="entry name" value="META"/>
    <property type="match status" value="2"/>
</dbReference>
<evidence type="ECO:0000313" key="3">
    <source>
        <dbReference type="EMBL" id="AHF13646.1"/>
    </source>
</evidence>
<dbReference type="eggNOG" id="COG3187">
    <property type="taxonomic scope" value="Bacteria"/>
</dbReference>
<protein>
    <recommendedName>
        <fullName evidence="2">DUF306 domain-containing protein</fullName>
    </recommendedName>
</protein>
<dbReference type="PROSITE" id="PS51257">
    <property type="entry name" value="PROKAR_LIPOPROTEIN"/>
    <property type="match status" value="1"/>
</dbReference>
<feature type="domain" description="DUF306" evidence="2">
    <location>
        <begin position="166"/>
        <end position="269"/>
    </location>
</feature>
<dbReference type="KEGG" id="bvs:BARVI_03395"/>
<sequence length="274" mass="30322">MMTKYSFLLLSTLLLASVTSCRTAQKSVDTPKPEAEATATVRQAPAISREEFDGTWIVKSAERHEVVGDEPVELTFDLTNGRLYGSDGCNVINGTFTLGDENELQFGSLISTSKVCRPEVTDRAVLNALNHTRSYKRADNHDLSIKLCNRRGRTVMTLVKRMTYLLNGPWKVTAINGTPVPDEQPVLVIDIPEAKLSGFAGCNRLFGHIALDDTPYGITFTQVAATRKMCPEMDTEQNFLSALDQVTGFYPMDDTHVILYQTPETPLITLEKGL</sequence>
<evidence type="ECO:0000256" key="1">
    <source>
        <dbReference type="SAM" id="SignalP"/>
    </source>
</evidence>
<gene>
    <name evidence="3" type="ORF">BARVI_03395</name>
</gene>
<organism evidence="3 4">
    <name type="scientific">Barnesiella viscericola DSM 18177</name>
    <dbReference type="NCBI Taxonomy" id="880074"/>
    <lineage>
        <taxon>Bacteria</taxon>
        <taxon>Pseudomonadati</taxon>
        <taxon>Bacteroidota</taxon>
        <taxon>Bacteroidia</taxon>
        <taxon>Bacteroidales</taxon>
        <taxon>Barnesiellaceae</taxon>
        <taxon>Barnesiella</taxon>
    </lineage>
</organism>
<dbReference type="OrthoDB" id="880459at2"/>
<dbReference type="Proteomes" id="UP000018901">
    <property type="component" value="Chromosome"/>
</dbReference>
<dbReference type="HOGENOM" id="CLU_058026_2_0_10"/>
<keyword evidence="1" id="KW-0732">Signal</keyword>
<evidence type="ECO:0000313" key="4">
    <source>
        <dbReference type="Proteomes" id="UP000018901"/>
    </source>
</evidence>
<accession>W0EX57</accession>
<dbReference type="EMBL" id="CP007034">
    <property type="protein sequence ID" value="AHF13646.1"/>
    <property type="molecule type" value="Genomic_DNA"/>
</dbReference>
<dbReference type="AlphaFoldDB" id="W0EX57"/>
<dbReference type="GeneID" id="90528494"/>
<proteinExistence type="predicted"/>
<dbReference type="Gene3D" id="2.40.128.270">
    <property type="match status" value="2"/>
</dbReference>
<dbReference type="InterPro" id="IPR005184">
    <property type="entry name" value="DUF306_Meta_HslJ"/>
</dbReference>
<name>W0EX57_9BACT</name>
<keyword evidence="4" id="KW-1185">Reference proteome</keyword>
<feature type="domain" description="DUF306" evidence="2">
    <location>
        <begin position="53"/>
        <end position="158"/>
    </location>
</feature>
<dbReference type="PANTHER" id="PTHR35535">
    <property type="entry name" value="HEAT SHOCK PROTEIN HSLJ"/>
    <property type="match status" value="1"/>
</dbReference>
<dbReference type="InterPro" id="IPR053147">
    <property type="entry name" value="Hsp_HslJ-like"/>
</dbReference>
<feature type="chain" id="PRO_5004788274" description="DUF306 domain-containing protein" evidence="1">
    <location>
        <begin position="25"/>
        <end position="274"/>
    </location>
</feature>
<dbReference type="STRING" id="880074.BARVI_03395"/>